<dbReference type="PROSITE" id="PS00678">
    <property type="entry name" value="WD_REPEATS_1"/>
    <property type="match status" value="3"/>
</dbReference>
<dbReference type="EMBL" id="ASPP01020495">
    <property type="protein sequence ID" value="ETO13621.1"/>
    <property type="molecule type" value="Genomic_DNA"/>
</dbReference>
<feature type="repeat" description="WD" evidence="3">
    <location>
        <begin position="633"/>
        <end position="674"/>
    </location>
</feature>
<keyword evidence="4" id="KW-0175">Coiled coil</keyword>
<dbReference type="PANTHER" id="PTHR22847:SF637">
    <property type="entry name" value="WD REPEAT DOMAIN 5B"/>
    <property type="match status" value="1"/>
</dbReference>
<feature type="repeat" description="WD" evidence="3">
    <location>
        <begin position="549"/>
        <end position="590"/>
    </location>
</feature>
<protein>
    <submittedName>
        <fullName evidence="5">G-protein beta WD-40 repeats containing protein</fullName>
    </submittedName>
</protein>
<dbReference type="PRINTS" id="PR00320">
    <property type="entry name" value="GPROTEINBRPT"/>
</dbReference>
<dbReference type="SUPFAM" id="SSF50978">
    <property type="entry name" value="WD40 repeat-like"/>
    <property type="match status" value="1"/>
</dbReference>
<proteinExistence type="predicted"/>
<dbReference type="PANTHER" id="PTHR22847">
    <property type="entry name" value="WD40 REPEAT PROTEIN"/>
    <property type="match status" value="1"/>
</dbReference>
<feature type="repeat" description="WD" evidence="3">
    <location>
        <begin position="591"/>
        <end position="632"/>
    </location>
</feature>
<dbReference type="InterPro" id="IPR019775">
    <property type="entry name" value="WD40_repeat_CS"/>
</dbReference>
<dbReference type="Pfam" id="PF00400">
    <property type="entry name" value="WD40"/>
    <property type="match status" value="7"/>
</dbReference>
<reference evidence="5 6" key="1">
    <citation type="journal article" date="2013" name="Curr. Biol.">
        <title>The Genome of the Foraminiferan Reticulomyxa filosa.</title>
        <authorList>
            <person name="Glockner G."/>
            <person name="Hulsmann N."/>
            <person name="Schleicher M."/>
            <person name="Noegel A.A."/>
            <person name="Eichinger L."/>
            <person name="Gallinger C."/>
            <person name="Pawlowski J."/>
            <person name="Sierra R."/>
            <person name="Euteneuer U."/>
            <person name="Pillet L."/>
            <person name="Moustafa A."/>
            <person name="Platzer M."/>
            <person name="Groth M."/>
            <person name="Szafranski K."/>
            <person name="Schliwa M."/>
        </authorList>
    </citation>
    <scope>NUCLEOTIDE SEQUENCE [LARGE SCALE GENOMIC DNA]</scope>
</reference>
<feature type="repeat" description="WD" evidence="3">
    <location>
        <begin position="465"/>
        <end position="506"/>
    </location>
</feature>
<dbReference type="SUPFAM" id="SSF101908">
    <property type="entry name" value="Putative isomerase YbhE"/>
    <property type="match status" value="1"/>
</dbReference>
<dbReference type="PROSITE" id="PS50082">
    <property type="entry name" value="WD_REPEATS_2"/>
    <property type="match status" value="7"/>
</dbReference>
<organism evidence="5 6">
    <name type="scientific">Reticulomyxa filosa</name>
    <dbReference type="NCBI Taxonomy" id="46433"/>
    <lineage>
        <taxon>Eukaryota</taxon>
        <taxon>Sar</taxon>
        <taxon>Rhizaria</taxon>
        <taxon>Retaria</taxon>
        <taxon>Foraminifera</taxon>
        <taxon>Monothalamids</taxon>
        <taxon>Reticulomyxidae</taxon>
        <taxon>Reticulomyxa</taxon>
    </lineage>
</organism>
<feature type="coiled-coil region" evidence="4">
    <location>
        <begin position="349"/>
        <end position="376"/>
    </location>
</feature>
<dbReference type="InterPro" id="IPR015943">
    <property type="entry name" value="WD40/YVTN_repeat-like_dom_sf"/>
</dbReference>
<keyword evidence="2" id="KW-0677">Repeat</keyword>
<evidence type="ECO:0000313" key="5">
    <source>
        <dbReference type="EMBL" id="ETO13621.1"/>
    </source>
</evidence>
<dbReference type="InterPro" id="IPR015915">
    <property type="entry name" value="Kelch-typ_b-propeller"/>
</dbReference>
<dbReference type="SMART" id="SM00320">
    <property type="entry name" value="WD40"/>
    <property type="match status" value="7"/>
</dbReference>
<dbReference type="InterPro" id="IPR036322">
    <property type="entry name" value="WD40_repeat_dom_sf"/>
</dbReference>
<dbReference type="GO" id="GO:1990234">
    <property type="term" value="C:transferase complex"/>
    <property type="evidence" value="ECO:0007669"/>
    <property type="project" value="UniProtKB-ARBA"/>
</dbReference>
<dbReference type="Gene3D" id="2.130.10.10">
    <property type="entry name" value="YVTN repeat-like/Quinoprotein amine dehydrogenase"/>
    <property type="match status" value="2"/>
</dbReference>
<keyword evidence="1 3" id="KW-0853">WD repeat</keyword>
<dbReference type="PROSITE" id="PS50294">
    <property type="entry name" value="WD_REPEATS_REGION"/>
    <property type="match status" value="7"/>
</dbReference>
<comment type="caution">
    <text evidence="5">The sequence shown here is derived from an EMBL/GenBank/DDBJ whole genome shotgun (WGS) entry which is preliminary data.</text>
</comment>
<feature type="repeat" description="WD" evidence="3">
    <location>
        <begin position="423"/>
        <end position="464"/>
    </location>
</feature>
<dbReference type="Gene3D" id="2.120.10.80">
    <property type="entry name" value="Kelch-type beta propeller"/>
    <property type="match status" value="2"/>
</dbReference>
<evidence type="ECO:0000256" key="3">
    <source>
        <dbReference type="PROSITE-ProRule" id="PRU00221"/>
    </source>
</evidence>
<evidence type="ECO:0000256" key="4">
    <source>
        <dbReference type="SAM" id="Coils"/>
    </source>
</evidence>
<evidence type="ECO:0000313" key="6">
    <source>
        <dbReference type="Proteomes" id="UP000023152"/>
    </source>
</evidence>
<dbReference type="AlphaFoldDB" id="X6MIX0"/>
<dbReference type="CDD" id="cd00200">
    <property type="entry name" value="WD40"/>
    <property type="match status" value="1"/>
</dbReference>
<evidence type="ECO:0000256" key="1">
    <source>
        <dbReference type="ARBA" id="ARBA00022574"/>
    </source>
</evidence>
<accession>X6MIX0</accession>
<evidence type="ECO:0000256" key="2">
    <source>
        <dbReference type="ARBA" id="ARBA00022737"/>
    </source>
</evidence>
<dbReference type="InterPro" id="IPR001680">
    <property type="entry name" value="WD40_rpt"/>
</dbReference>
<keyword evidence="6" id="KW-1185">Reference proteome</keyword>
<dbReference type="Proteomes" id="UP000023152">
    <property type="component" value="Unassembled WGS sequence"/>
</dbReference>
<dbReference type="SUPFAM" id="SSF117281">
    <property type="entry name" value="Kelch motif"/>
    <property type="match status" value="1"/>
</dbReference>
<dbReference type="InterPro" id="IPR020472">
    <property type="entry name" value="WD40_PAC1"/>
</dbReference>
<feature type="repeat" description="WD" evidence="3">
    <location>
        <begin position="675"/>
        <end position="708"/>
    </location>
</feature>
<sequence length="792" mass="90743">MDTAKPQENATTETAMPFETLTPLPSSLENGQCAVHNNEILICGGYHTNECYSYHTLKNEYRHICSYPSDIKLRGHCVVKCAMGDKSKEVTLLSFGGKYKHTLMMRYVSVWDDEKGKIEMEEKKNHCNEWAPLIDNDDKPVCIGREWDDYEGVRAVIGGSNGHLLFITHCPKDIAVFNLNTFQYAKHDILPTSNDQISFHCFVSKMDSADKKSEMILFHEDVGIAMGYDEVCNTFQFYQLPLYSKNVTWNRYAYVYISGNILFFGGCGHVGAGASQTLHKFSIRENRWTKFEHSLPVPLSGCVGILNGDNTYVHIIGGANDEGNVGFTHMKVNVKEWMHVQAEKQWMVEEEEKEVLKEIKMELGKMKQEIDIKKLKRFKAIEIIVNYWVRSLLIKIGWIDDFNTIISKYLLVYLKYFKPLKELNWHCNKVNSVKFSPDGKKIVSASDDETVRICDIDAEGMIQVLKGHTDSVNDAQFSPDGKMVLSCSNDKTIRLWNVRTLKELRRLDGHSGVVISAEFSPDCQTIASSSWDQTLRIWDVASGKEKRKLRTHSNWMSGVRFSSDGQMVVSAVDEQIIGIWDVNSGKIVAELKGHCDSILHSQFSSDSRYIASFSLEYIIRIWDLTTRSEVKKLKGHYGSLKSLVYSSDGQTVVSCSDDQTIRLWDVQLEMETQQLQGHRRGVTSVDIAPDGNTIVSSSDDLTIRLWKVLFDVLKIKYLNEIFLFCDGRILHHYIYDIYVYMFKKIENLEVNCLSLLNTINCLKNIFIFHLNMHKIHFYSRLKKKLNTENATL</sequence>
<gene>
    <name evidence="5" type="ORF">RFI_23747</name>
</gene>
<name>X6MIX0_RETFI</name>
<feature type="repeat" description="WD" evidence="3">
    <location>
        <begin position="507"/>
        <end position="548"/>
    </location>
</feature>